<accession>A0A2T1N4W3</accession>
<reference evidence="1 2" key="1">
    <citation type="submission" date="2018-03" db="EMBL/GenBank/DDBJ databases">
        <title>Mesoflavibacter sp. HG37 and Mesoflavibacter sp. HG96 sp.nov., two marine bacteria isolated from seawater of Western Pacific Ocean.</title>
        <authorList>
            <person name="Cheng H."/>
            <person name="Wu Y.-H."/>
            <person name="Guo L.-L."/>
            <person name="Xu X.-W."/>
        </authorList>
    </citation>
    <scope>NUCLEOTIDE SEQUENCE [LARGE SCALE GENOMIC DNA]</scope>
    <source>
        <strain evidence="1 2">KCTC 32269</strain>
    </source>
</reference>
<dbReference type="Pfam" id="PF10677">
    <property type="entry name" value="DUF2490"/>
    <property type="match status" value="1"/>
</dbReference>
<proteinExistence type="predicted"/>
<evidence type="ECO:0000313" key="1">
    <source>
        <dbReference type="EMBL" id="PSG86327.1"/>
    </source>
</evidence>
<protein>
    <recommendedName>
        <fullName evidence="3">DUF2490 domain-containing protein</fullName>
    </recommendedName>
</protein>
<dbReference type="InterPro" id="IPR019619">
    <property type="entry name" value="DUF2490"/>
</dbReference>
<evidence type="ECO:0008006" key="3">
    <source>
        <dbReference type="Google" id="ProtNLM"/>
    </source>
</evidence>
<dbReference type="Proteomes" id="UP000238426">
    <property type="component" value="Unassembled WGS sequence"/>
</dbReference>
<organism evidence="1 2">
    <name type="scientific">Aurantibacter aestuarii</name>
    <dbReference type="NCBI Taxonomy" id="1266046"/>
    <lineage>
        <taxon>Bacteria</taxon>
        <taxon>Pseudomonadati</taxon>
        <taxon>Bacteroidota</taxon>
        <taxon>Flavobacteriia</taxon>
        <taxon>Flavobacteriales</taxon>
        <taxon>Flavobacteriaceae</taxon>
        <taxon>Aurantibacter</taxon>
    </lineage>
</organism>
<dbReference type="EMBL" id="PXOQ01000015">
    <property type="protein sequence ID" value="PSG86327.1"/>
    <property type="molecule type" value="Genomic_DNA"/>
</dbReference>
<sequence length="246" mass="28716">MAKKFQCNNSKNRTNYFCSFKMKSFLLYILFISLSIGQLISQERLQGGTLPALTISKELKKDWQLTSKIENRLFFYDNSGLEKKTGLDYIHTDAAFIGSKKVGLSNQLSAGFQFRFGTVIEKRSIQQFNMVIDYYSFQLAHRFAADQTFAPNTPDSYRFRYRFTYNKPLSGNVINPKEFYIKIGFESLFILEEDTQDLEFRATPTIGYNFKSSNKIELGLDYRTDGILIQPSRQRYFVVLNYYVKI</sequence>
<comment type="caution">
    <text evidence="1">The sequence shown here is derived from an EMBL/GenBank/DDBJ whole genome shotgun (WGS) entry which is preliminary data.</text>
</comment>
<dbReference type="OrthoDB" id="1121653at2"/>
<keyword evidence="2" id="KW-1185">Reference proteome</keyword>
<gene>
    <name evidence="1" type="ORF">C7H52_11575</name>
</gene>
<name>A0A2T1N4W3_9FLAO</name>
<dbReference type="AlphaFoldDB" id="A0A2T1N4W3"/>
<evidence type="ECO:0000313" key="2">
    <source>
        <dbReference type="Proteomes" id="UP000238426"/>
    </source>
</evidence>